<keyword evidence="3" id="KW-1185">Reference proteome</keyword>
<organism evidence="2 3">
    <name type="scientific">Geobacter soli</name>
    <dbReference type="NCBI Taxonomy" id="1510391"/>
    <lineage>
        <taxon>Bacteria</taxon>
        <taxon>Pseudomonadati</taxon>
        <taxon>Thermodesulfobacteriota</taxon>
        <taxon>Desulfuromonadia</taxon>
        <taxon>Geobacterales</taxon>
        <taxon>Geobacteraceae</taxon>
        <taxon>Geobacter</taxon>
    </lineage>
</organism>
<dbReference type="InterPro" id="IPR012348">
    <property type="entry name" value="RNR-like"/>
</dbReference>
<dbReference type="Proteomes" id="UP000031433">
    <property type="component" value="Unassembled WGS sequence"/>
</dbReference>
<name>A0A0C1TT20_9BACT</name>
<feature type="domain" description="TRASH" evidence="1">
    <location>
        <begin position="175"/>
        <end position="213"/>
    </location>
</feature>
<dbReference type="AlphaFoldDB" id="A0A0C1TT20"/>
<dbReference type="InterPro" id="IPR011017">
    <property type="entry name" value="TRASH_dom"/>
</dbReference>
<proteinExistence type="predicted"/>
<dbReference type="Gene3D" id="1.10.620.20">
    <property type="entry name" value="Ribonucleotide Reductase, subunit A"/>
    <property type="match status" value="1"/>
</dbReference>
<protein>
    <recommendedName>
        <fullName evidence="1">TRASH domain-containing protein</fullName>
    </recommendedName>
</protein>
<reference evidence="2 3" key="1">
    <citation type="submission" date="2015-01" db="EMBL/GenBank/DDBJ databases">
        <title>Genome sequence of the anaerobic bacterium Geobacter soli GSS01, a dissimilatory Fe(III) reducer from soil.</title>
        <authorList>
            <person name="Yang G."/>
            <person name="Zhou S."/>
        </authorList>
    </citation>
    <scope>NUCLEOTIDE SEQUENCE [LARGE SCALE GENOMIC DNA]</scope>
    <source>
        <strain evidence="2 3">GSS01</strain>
    </source>
</reference>
<gene>
    <name evidence="2" type="ORF">SE37_15720</name>
</gene>
<sequence>MAETKQLSEMIHKRLDRHRNELAERQKQIDSTMKEMLDQRERFAAAAHHLLEYVVHPRMVELSRQFDNAAVSDRHSGTDFHCSCDFSHTPRFPATVSLDIGLFPGESGEEVTVCSTLDILPTLMEYKRNDERTLPLEGSDGTVGRWVEEKILEFVDTYLRLETHPLYQKDYIVVDLVCGMPISATAAPCRIELHGRVLYFCSEHCKDAYLKEKDA</sequence>
<comment type="caution">
    <text evidence="2">The sequence shown here is derived from an EMBL/GenBank/DDBJ whole genome shotgun (WGS) entry which is preliminary data.</text>
</comment>
<dbReference type="EMBL" id="JXBL01000001">
    <property type="protein sequence ID" value="KIE43964.1"/>
    <property type="molecule type" value="Genomic_DNA"/>
</dbReference>
<dbReference type="RefSeq" id="WP_039647835.1">
    <property type="nucleotide sequence ID" value="NZ_JXBL01000001.1"/>
</dbReference>
<evidence type="ECO:0000313" key="2">
    <source>
        <dbReference type="EMBL" id="KIE43964.1"/>
    </source>
</evidence>
<dbReference type="GO" id="GO:0016491">
    <property type="term" value="F:oxidoreductase activity"/>
    <property type="evidence" value="ECO:0007669"/>
    <property type="project" value="InterPro"/>
</dbReference>
<dbReference type="SMART" id="SM00746">
    <property type="entry name" value="TRASH"/>
    <property type="match status" value="1"/>
</dbReference>
<evidence type="ECO:0000259" key="1">
    <source>
        <dbReference type="SMART" id="SM00746"/>
    </source>
</evidence>
<evidence type="ECO:0000313" key="3">
    <source>
        <dbReference type="Proteomes" id="UP000031433"/>
    </source>
</evidence>
<accession>A0A0C1TT20</accession>